<name>A0A0F8WRI3_9ZZZZ</name>
<proteinExistence type="predicted"/>
<dbReference type="AlphaFoldDB" id="A0A0F8WRI3"/>
<comment type="caution">
    <text evidence="1">The sequence shown here is derived from an EMBL/GenBank/DDBJ whole genome shotgun (WGS) entry which is preliminary data.</text>
</comment>
<accession>A0A0F8WRI3</accession>
<protein>
    <submittedName>
        <fullName evidence="1">Uncharacterized protein</fullName>
    </submittedName>
</protein>
<dbReference type="Gene3D" id="3.90.550.10">
    <property type="entry name" value="Spore Coat Polysaccharide Biosynthesis Protein SpsA, Chain A"/>
    <property type="match status" value="1"/>
</dbReference>
<organism evidence="1">
    <name type="scientific">marine sediment metagenome</name>
    <dbReference type="NCBI Taxonomy" id="412755"/>
    <lineage>
        <taxon>unclassified sequences</taxon>
        <taxon>metagenomes</taxon>
        <taxon>ecological metagenomes</taxon>
    </lineage>
</organism>
<reference evidence="1" key="1">
    <citation type="journal article" date="2015" name="Nature">
        <title>Complex archaea that bridge the gap between prokaryotes and eukaryotes.</title>
        <authorList>
            <person name="Spang A."/>
            <person name="Saw J.H."/>
            <person name="Jorgensen S.L."/>
            <person name="Zaremba-Niedzwiedzka K."/>
            <person name="Martijn J."/>
            <person name="Lind A.E."/>
            <person name="van Eijk R."/>
            <person name="Schleper C."/>
            <person name="Guy L."/>
            <person name="Ettema T.J."/>
        </authorList>
    </citation>
    <scope>NUCLEOTIDE SEQUENCE</scope>
</reference>
<evidence type="ECO:0000313" key="1">
    <source>
        <dbReference type="EMBL" id="KKK50930.1"/>
    </source>
</evidence>
<gene>
    <name evidence="1" type="ORF">LCGC14_3120100</name>
</gene>
<sequence length="329" mass="38157">MAFATIVIPHWLSPKWLQICLASLKATKNERDYEIWIADNSAPHPSIKAIDNRLGEGVRLIDVPDIMKTPALVLDWAIDKVNTSYLFSVETDIRFMKDGWLDWYASFVRDEYVAMVGWYWEIESHDDTRHYIAPAATLYNIEVLKILKAECVANKQLVQSYGLNYEKRIPITATGTVEEMILTGQWGPFTERRGFLNSSPFDRPEVFWHDTGSWLFYRAECQWECARIPGQWVKQQGYSMPDVKLAYYGDSEADAYIIHYWAGGVSHSFKIGIMQGWSGQCVEWWLRREHRLWLETVPEDIREDSISKGIIPDLEEELKFALSMVREGG</sequence>
<dbReference type="SUPFAM" id="SSF53448">
    <property type="entry name" value="Nucleotide-diphospho-sugar transferases"/>
    <property type="match status" value="1"/>
</dbReference>
<dbReference type="EMBL" id="LAZR01067771">
    <property type="protein sequence ID" value="KKK50930.1"/>
    <property type="molecule type" value="Genomic_DNA"/>
</dbReference>
<dbReference type="InterPro" id="IPR029044">
    <property type="entry name" value="Nucleotide-diphossugar_trans"/>
</dbReference>